<keyword evidence="1" id="KW-0472">Membrane</keyword>
<evidence type="ECO:0000256" key="1">
    <source>
        <dbReference type="SAM" id="Phobius"/>
    </source>
</evidence>
<proteinExistence type="predicted"/>
<evidence type="ECO:0000313" key="2">
    <source>
        <dbReference type="EMBL" id="MBK1878289.1"/>
    </source>
</evidence>
<name>A0A934S2L5_9BACT</name>
<comment type="caution">
    <text evidence="2">The sequence shown here is derived from an EMBL/GenBank/DDBJ whole genome shotgun (WGS) entry which is preliminary data.</text>
</comment>
<gene>
    <name evidence="2" type="ORF">JIN87_15520</name>
</gene>
<keyword evidence="3" id="KW-1185">Reference proteome</keyword>
<accession>A0A934S2L5</accession>
<feature type="transmembrane region" description="Helical" evidence="1">
    <location>
        <begin position="27"/>
        <end position="46"/>
    </location>
</feature>
<sequence>MSNIHTKMPLAGRGAESTKSKRVRRSILVSLVCLWVVSISVPLGLFSASHMAVLPVAEESVIESSENWEGWRLVHVLAEDCPCSKSVIEYLVQRNAQQTLVEEVVLLDGSDALVDRLRMSGFSVTVLEAEDLCESLGSEGVPFFQVIEGGRSPRYSGAYFDSAHRATNGFLDLKTYSRIKDGGFVLNRPVFGCATSERLRALLDPFGLKY</sequence>
<dbReference type="AlphaFoldDB" id="A0A934S2L5"/>
<dbReference type="EMBL" id="JAENIL010000028">
    <property type="protein sequence ID" value="MBK1878289.1"/>
    <property type="molecule type" value="Genomic_DNA"/>
</dbReference>
<dbReference type="Proteomes" id="UP000617628">
    <property type="component" value="Unassembled WGS sequence"/>
</dbReference>
<dbReference type="RefSeq" id="WP_200356502.1">
    <property type="nucleotide sequence ID" value="NZ_JAENIL010000028.1"/>
</dbReference>
<keyword evidence="1" id="KW-0812">Transmembrane</keyword>
<evidence type="ECO:0000313" key="3">
    <source>
        <dbReference type="Proteomes" id="UP000617628"/>
    </source>
</evidence>
<protein>
    <submittedName>
        <fullName evidence="2">Uncharacterized protein</fullName>
    </submittedName>
</protein>
<organism evidence="2 3">
    <name type="scientific">Pelagicoccus mobilis</name>
    <dbReference type="NCBI Taxonomy" id="415221"/>
    <lineage>
        <taxon>Bacteria</taxon>
        <taxon>Pseudomonadati</taxon>
        <taxon>Verrucomicrobiota</taxon>
        <taxon>Opitutia</taxon>
        <taxon>Puniceicoccales</taxon>
        <taxon>Pelagicoccaceae</taxon>
        <taxon>Pelagicoccus</taxon>
    </lineage>
</organism>
<keyword evidence="1" id="KW-1133">Transmembrane helix</keyword>
<reference evidence="2" key="1">
    <citation type="submission" date="2021-01" db="EMBL/GenBank/DDBJ databases">
        <title>Modified the classification status of verrucomicrobia.</title>
        <authorList>
            <person name="Feng X."/>
        </authorList>
    </citation>
    <scope>NUCLEOTIDE SEQUENCE</scope>
    <source>
        <strain evidence="2">KCTC 13126</strain>
    </source>
</reference>